<proteinExistence type="inferred from homology"/>
<reference evidence="6" key="1">
    <citation type="journal article" date="2019" name="Int. J. Syst. Evol. Microbiol.">
        <title>The Global Catalogue of Microorganisms (GCM) 10K type strain sequencing project: providing services to taxonomists for standard genome sequencing and annotation.</title>
        <authorList>
            <consortium name="The Broad Institute Genomics Platform"/>
            <consortium name="The Broad Institute Genome Sequencing Center for Infectious Disease"/>
            <person name="Wu L."/>
            <person name="Ma J."/>
        </authorList>
    </citation>
    <scope>NUCLEOTIDE SEQUENCE [LARGE SCALE GENOMIC DNA]</scope>
    <source>
        <strain evidence="6">CCUG 50873</strain>
    </source>
</reference>
<sequence length="261" mass="27763">MVIDTDVVHRFSLVEILTLCDALALQTMPTVLRIEETPDDGLTAQSRDDARAALEARDVIDDAGNVDLHVRSILIAAAVADWIVEMRRVDVTQILRVCIVASADRRFLLSRNGDAFAVREVVAGDDARLVRSEIVALIGEAPGADVPELRVPSDVLDTTLRSCADETDYAAAFFALGQPEPAARRLAATLVDCVGQTEIVARADDAAQRSVIAVFDTARGRVLSVATPSVSGERWTSIGAGDGARVASALRQLAHTLPGGV</sequence>
<accession>A0ABW3G6D1</accession>
<keyword evidence="6" id="KW-1185">Reference proteome</keyword>
<comment type="caution">
    <text evidence="5">The sequence shown here is derived from an EMBL/GenBank/DDBJ whole genome shotgun (WGS) entry which is preliminary data.</text>
</comment>
<keyword evidence="3" id="KW-0963">Cytoplasm</keyword>
<evidence type="ECO:0000256" key="1">
    <source>
        <dbReference type="ARBA" id="ARBA00004496"/>
    </source>
</evidence>
<dbReference type="Pfam" id="PF14011">
    <property type="entry name" value="ESX-1_EspG"/>
    <property type="match status" value="1"/>
</dbReference>
<comment type="subcellular location">
    <subcellularLocation>
        <location evidence="1">Cytoplasm</location>
    </subcellularLocation>
</comment>
<organism evidence="5 6">
    <name type="scientific">Williamsia deligens</name>
    <dbReference type="NCBI Taxonomy" id="321325"/>
    <lineage>
        <taxon>Bacteria</taxon>
        <taxon>Bacillati</taxon>
        <taxon>Actinomycetota</taxon>
        <taxon>Actinomycetes</taxon>
        <taxon>Mycobacteriales</taxon>
        <taxon>Nocardiaceae</taxon>
        <taxon>Williamsia</taxon>
    </lineage>
</organism>
<name>A0ABW3G6D1_9NOCA</name>
<keyword evidence="4" id="KW-0143">Chaperone</keyword>
<dbReference type="EMBL" id="JBHTIL010000001">
    <property type="protein sequence ID" value="MFD0926252.1"/>
    <property type="molecule type" value="Genomic_DNA"/>
</dbReference>
<gene>
    <name evidence="5" type="ORF">ACFQ04_10945</name>
</gene>
<dbReference type="RefSeq" id="WP_253645860.1">
    <property type="nucleotide sequence ID" value="NZ_BAAAMO010000002.1"/>
</dbReference>
<evidence type="ECO:0000313" key="6">
    <source>
        <dbReference type="Proteomes" id="UP001597068"/>
    </source>
</evidence>
<evidence type="ECO:0000313" key="5">
    <source>
        <dbReference type="EMBL" id="MFD0926252.1"/>
    </source>
</evidence>
<evidence type="ECO:0000256" key="2">
    <source>
        <dbReference type="ARBA" id="ARBA00006411"/>
    </source>
</evidence>
<dbReference type="Proteomes" id="UP001597068">
    <property type="component" value="Unassembled WGS sequence"/>
</dbReference>
<evidence type="ECO:0000256" key="3">
    <source>
        <dbReference type="ARBA" id="ARBA00022490"/>
    </source>
</evidence>
<protein>
    <submittedName>
        <fullName evidence="5">ESX secretion-associated protein EspG</fullName>
    </submittedName>
</protein>
<comment type="similarity">
    <text evidence="2">Belongs to the EspG family.</text>
</comment>
<dbReference type="InterPro" id="IPR025734">
    <property type="entry name" value="EspG"/>
</dbReference>
<evidence type="ECO:0000256" key="4">
    <source>
        <dbReference type="ARBA" id="ARBA00023186"/>
    </source>
</evidence>